<evidence type="ECO:0000256" key="1">
    <source>
        <dbReference type="ARBA" id="ARBA00012787"/>
    </source>
</evidence>
<dbReference type="GO" id="GO:0160148">
    <property type="term" value="F:tRNA pseudouridine(55) synthase activity"/>
    <property type="evidence" value="ECO:0007669"/>
    <property type="project" value="UniProtKB-EC"/>
</dbReference>
<protein>
    <recommendedName>
        <fullName evidence="1">tRNA pseudouridine(55) synthase</fullName>
        <ecNumber evidence="1">5.4.99.25</ecNumber>
    </recommendedName>
</protein>
<organism evidence="6">
    <name type="scientific">marine metagenome</name>
    <dbReference type="NCBI Taxonomy" id="408172"/>
    <lineage>
        <taxon>unclassified sequences</taxon>
        <taxon>metagenomes</taxon>
        <taxon>ecological metagenomes</taxon>
    </lineage>
</organism>
<keyword evidence="2" id="KW-0819">tRNA processing</keyword>
<evidence type="ECO:0000259" key="5">
    <source>
        <dbReference type="Pfam" id="PF16198"/>
    </source>
</evidence>
<dbReference type="Pfam" id="PF01509">
    <property type="entry name" value="TruB_N"/>
    <property type="match status" value="1"/>
</dbReference>
<gene>
    <name evidence="6" type="ORF">METZ01_LOCUS170906</name>
</gene>
<keyword evidence="3" id="KW-0413">Isomerase</keyword>
<dbReference type="NCBIfam" id="TIGR00431">
    <property type="entry name" value="TruB"/>
    <property type="match status" value="1"/>
</dbReference>
<proteinExistence type="inferred from homology"/>
<dbReference type="InterPro" id="IPR014780">
    <property type="entry name" value="tRNA_psdUridine_synth_TruB"/>
</dbReference>
<feature type="domain" description="Pseudouridine synthase II N-terminal" evidence="4">
    <location>
        <begin position="25"/>
        <end position="173"/>
    </location>
</feature>
<sequence length="300" mass="33375">MVSTGVINIDKPEGLTSMDVVRRIRKVSNVRRVGHGGTLDPFASGVLPIAIGSATRLLEYMLNGDKAYVAEIELGRSTDTYDKSGIYTDTGDPSGVTHNHVTKALKEFEGDILQVPPMFSAIKSNGRKLYELARQGIEIERKARQVSVSGLELIDFKNPFLRIRVLCGKGFYVRSLANDLGNYLGCGGTLMKLRREYSAGFLLEKSHKLWQVEKAYTEGNWKEVTEEPGKCLPNASHIELSQEELIYVSNGREIPAEGKNDPSATGTQVGLAYDENKRLVAVLRLTQDNYEWHPEKVFHS</sequence>
<dbReference type="GO" id="GO:0006400">
    <property type="term" value="P:tRNA modification"/>
    <property type="evidence" value="ECO:0007669"/>
    <property type="project" value="TreeGrafter"/>
</dbReference>
<dbReference type="GO" id="GO:0003723">
    <property type="term" value="F:RNA binding"/>
    <property type="evidence" value="ECO:0007669"/>
    <property type="project" value="InterPro"/>
</dbReference>
<dbReference type="Pfam" id="PF16198">
    <property type="entry name" value="TruB_C_2"/>
    <property type="match status" value="1"/>
</dbReference>
<dbReference type="PANTHER" id="PTHR13767">
    <property type="entry name" value="TRNA-PSEUDOURIDINE SYNTHASE"/>
    <property type="match status" value="1"/>
</dbReference>
<dbReference type="GO" id="GO:1990481">
    <property type="term" value="P:mRNA pseudouridine synthesis"/>
    <property type="evidence" value="ECO:0007669"/>
    <property type="project" value="TreeGrafter"/>
</dbReference>
<dbReference type="EC" id="5.4.99.25" evidence="1"/>
<dbReference type="EMBL" id="UINC01031657">
    <property type="protein sequence ID" value="SVB18052.1"/>
    <property type="molecule type" value="Genomic_DNA"/>
</dbReference>
<dbReference type="CDD" id="cd02573">
    <property type="entry name" value="PseudoU_synth_EcTruB"/>
    <property type="match status" value="1"/>
</dbReference>
<dbReference type="PANTHER" id="PTHR13767:SF2">
    <property type="entry name" value="PSEUDOURIDYLATE SYNTHASE TRUB1"/>
    <property type="match status" value="1"/>
</dbReference>
<dbReference type="HAMAP" id="MF_01080">
    <property type="entry name" value="TruB_bact"/>
    <property type="match status" value="1"/>
</dbReference>
<name>A0A382BX00_9ZZZZ</name>
<evidence type="ECO:0000256" key="2">
    <source>
        <dbReference type="ARBA" id="ARBA00022694"/>
    </source>
</evidence>
<reference evidence="6" key="1">
    <citation type="submission" date="2018-05" db="EMBL/GenBank/DDBJ databases">
        <authorList>
            <person name="Lanie J.A."/>
            <person name="Ng W.-L."/>
            <person name="Kazmierczak K.M."/>
            <person name="Andrzejewski T.M."/>
            <person name="Davidsen T.M."/>
            <person name="Wayne K.J."/>
            <person name="Tettelin H."/>
            <person name="Glass J.I."/>
            <person name="Rusch D."/>
            <person name="Podicherti R."/>
            <person name="Tsui H.-C.T."/>
            <person name="Winkler M.E."/>
        </authorList>
    </citation>
    <scope>NUCLEOTIDE SEQUENCE</scope>
</reference>
<dbReference type="InterPro" id="IPR032819">
    <property type="entry name" value="TruB_C"/>
</dbReference>
<evidence type="ECO:0000259" key="4">
    <source>
        <dbReference type="Pfam" id="PF01509"/>
    </source>
</evidence>
<evidence type="ECO:0000313" key="6">
    <source>
        <dbReference type="EMBL" id="SVB18052.1"/>
    </source>
</evidence>
<feature type="domain" description="tRNA pseudouridylate synthase B C-terminal" evidence="5">
    <location>
        <begin position="174"/>
        <end position="217"/>
    </location>
</feature>
<dbReference type="Gene3D" id="3.30.2350.10">
    <property type="entry name" value="Pseudouridine synthase"/>
    <property type="match status" value="1"/>
</dbReference>
<dbReference type="SUPFAM" id="SSF55120">
    <property type="entry name" value="Pseudouridine synthase"/>
    <property type="match status" value="1"/>
</dbReference>
<evidence type="ECO:0000256" key="3">
    <source>
        <dbReference type="ARBA" id="ARBA00023235"/>
    </source>
</evidence>
<dbReference type="InterPro" id="IPR020103">
    <property type="entry name" value="PsdUridine_synth_cat_dom_sf"/>
</dbReference>
<accession>A0A382BX00</accession>
<dbReference type="AlphaFoldDB" id="A0A382BX00"/>
<dbReference type="InterPro" id="IPR002501">
    <property type="entry name" value="PsdUridine_synth_N"/>
</dbReference>